<dbReference type="InterPro" id="IPR025275">
    <property type="entry name" value="DUF4015"/>
</dbReference>
<dbReference type="Pfam" id="PF13200">
    <property type="entry name" value="DUF4015"/>
    <property type="match status" value="1"/>
</dbReference>
<accession>A0A1E5G3E0</accession>
<dbReference type="Proteomes" id="UP000094296">
    <property type="component" value="Unassembled WGS sequence"/>
</dbReference>
<dbReference type="SUPFAM" id="SSF51445">
    <property type="entry name" value="(Trans)glycosidases"/>
    <property type="match status" value="1"/>
</dbReference>
<gene>
    <name evidence="2" type="ORF">BHF68_14660</name>
</gene>
<organism evidence="2 3">
    <name type="scientific">Desulfuribacillus alkaliarsenatis</name>
    <dbReference type="NCBI Taxonomy" id="766136"/>
    <lineage>
        <taxon>Bacteria</taxon>
        <taxon>Bacillati</taxon>
        <taxon>Bacillota</taxon>
        <taxon>Desulfuribacillia</taxon>
        <taxon>Desulfuribacillales</taxon>
        <taxon>Desulfuribacillaceae</taxon>
        <taxon>Desulfuribacillus</taxon>
    </lineage>
</organism>
<dbReference type="EMBL" id="MIJE01000009">
    <property type="protein sequence ID" value="OEF97597.1"/>
    <property type="molecule type" value="Genomic_DNA"/>
</dbReference>
<proteinExistence type="predicted"/>
<protein>
    <recommendedName>
        <fullName evidence="1">DUF4015 domain-containing protein</fullName>
    </recommendedName>
</protein>
<dbReference type="Gene3D" id="3.20.20.80">
    <property type="entry name" value="Glycosidases"/>
    <property type="match status" value="1"/>
</dbReference>
<dbReference type="InterPro" id="IPR017853">
    <property type="entry name" value="GH"/>
</dbReference>
<sequence length="396" mass="45196">MEVIMLGKFITLLIFSSILGLGAINTEGLGTGYDESLYSLMTPDYQQHYYLTATPADLYKHGVPRKVRGIYLSGGSVGSEERLNKYINLARETEINSFVIDVKDDNGKMTYASEVPIVKEVEANKSVRIKDIRGLLYQLQREQIYPIARIVVFKDPYLPGVRQDLAIKRKDGQIWRDPGGVMWVDPHNKEVWEYSIEIAKEAAKYGFREIQFDYVRFPENGRLIDQQASFPNKNGRSKAEVIEEFLIYAREQLDPYNVFISADVFGLTTSVQDDMNIGQDWNKISSVVDYICPMIYPSHYGPGNYGLANPNAQPYQTVSRALKDAITKNRSLEEAGKIPAIVRPWLQDFTMGGVIYGPEEVVAQIKAGEELGIDEYIMWNAANRYNEKAWRELRRR</sequence>
<feature type="domain" description="DUF4015" evidence="1">
    <location>
        <begin position="69"/>
        <end position="385"/>
    </location>
</feature>
<name>A0A1E5G3E0_9FIRM</name>
<dbReference type="AlphaFoldDB" id="A0A1E5G3E0"/>
<evidence type="ECO:0000313" key="3">
    <source>
        <dbReference type="Proteomes" id="UP000094296"/>
    </source>
</evidence>
<keyword evidence="3" id="KW-1185">Reference proteome</keyword>
<evidence type="ECO:0000313" key="2">
    <source>
        <dbReference type="EMBL" id="OEF97597.1"/>
    </source>
</evidence>
<dbReference type="STRING" id="766136.BHF68_14660"/>
<reference evidence="2 3" key="1">
    <citation type="submission" date="2016-09" db="EMBL/GenBank/DDBJ databases">
        <title>Draft genome sequence for the type strain of Desulfuribacillus alkaliarsenatis AHT28, an obligately anaerobic, sulfidogenic bacterium isolated from Russian soda lake sediments.</title>
        <authorList>
            <person name="Abin C.A."/>
            <person name="Hollibaugh J.T."/>
        </authorList>
    </citation>
    <scope>NUCLEOTIDE SEQUENCE [LARGE SCALE GENOMIC DNA]</scope>
    <source>
        <strain evidence="2 3">AHT28</strain>
    </source>
</reference>
<comment type="caution">
    <text evidence="2">The sequence shown here is derived from an EMBL/GenBank/DDBJ whole genome shotgun (WGS) entry which is preliminary data.</text>
</comment>
<evidence type="ECO:0000259" key="1">
    <source>
        <dbReference type="Pfam" id="PF13200"/>
    </source>
</evidence>